<evidence type="ECO:0000313" key="2">
    <source>
        <dbReference type="EMBL" id="PWG00870.1"/>
    </source>
</evidence>
<dbReference type="InterPro" id="IPR010697">
    <property type="entry name" value="YspA"/>
</dbReference>
<dbReference type="PIRSF" id="PIRSF021290">
    <property type="entry name" value="DUF1273"/>
    <property type="match status" value="1"/>
</dbReference>
<dbReference type="SUPFAM" id="SSF102405">
    <property type="entry name" value="MCP/YpsA-like"/>
    <property type="match status" value="1"/>
</dbReference>
<dbReference type="NCBIfam" id="NF010181">
    <property type="entry name" value="PRK13660.1"/>
    <property type="match status" value="1"/>
</dbReference>
<gene>
    <name evidence="2" type="ORF">DCM90_01455</name>
</gene>
<sequence>MSRLWLTGYRSYELGIWGNDDKKLKVIKFALKNYLISRIEDGVDWLISGGQLGTEQWSIEVGLELKAEYPELQVAMMLPFAQFGSNWKEDKQAALATLESRVDFTDSVTNAPYQSPQQLRNYQEFMLSHTDEAALVYDLDMPGKPKYDYDAAHRFSEEHNYPVVLIDMDWLQESASEYAEQENLKRDSQF</sequence>
<dbReference type="EMBL" id="QCXQ01000001">
    <property type="protein sequence ID" value="PWG00870.1"/>
    <property type="molecule type" value="Genomic_DNA"/>
</dbReference>
<dbReference type="OrthoDB" id="2301957at2"/>
<dbReference type="HAMAP" id="MF_01575">
    <property type="entry name" value="UPF0398"/>
    <property type="match status" value="1"/>
</dbReference>
<protein>
    <recommendedName>
        <fullName evidence="1">UPF0398 protein DCM90_01455</fullName>
    </recommendedName>
</protein>
<dbReference type="Pfam" id="PF06908">
    <property type="entry name" value="YpsA"/>
    <property type="match status" value="1"/>
</dbReference>
<reference evidence="2 3" key="1">
    <citation type="journal article" date="2018" name="Int. J. Syst. Evol. Microbiol.">
        <title>Lactobacillus bambusae sp. nov., isolated from a traditional fermented Ma-bamboo shoots of Taiwan.</title>
        <authorList>
            <person name="Wang L.-T."/>
        </authorList>
    </citation>
    <scope>NUCLEOTIDE SEQUENCE [LARGE SCALE GENOMIC DNA]</scope>
    <source>
        <strain evidence="2 3">BS-W1</strain>
    </source>
</reference>
<dbReference type="Proteomes" id="UP000245080">
    <property type="component" value="Unassembled WGS sequence"/>
</dbReference>
<comment type="similarity">
    <text evidence="1">Belongs to the UPF0398 family.</text>
</comment>
<comment type="caution">
    <text evidence="2">The sequence shown here is derived from an EMBL/GenBank/DDBJ whole genome shotgun (WGS) entry which is preliminary data.</text>
</comment>
<organism evidence="2 3">
    <name type="scientific">Levilactobacillus bambusae</name>
    <dbReference type="NCBI Taxonomy" id="2024736"/>
    <lineage>
        <taxon>Bacteria</taxon>
        <taxon>Bacillati</taxon>
        <taxon>Bacillota</taxon>
        <taxon>Bacilli</taxon>
        <taxon>Lactobacillales</taxon>
        <taxon>Lactobacillaceae</taxon>
        <taxon>Levilactobacillus</taxon>
    </lineage>
</organism>
<dbReference type="Gene3D" id="3.40.50.450">
    <property type="match status" value="1"/>
</dbReference>
<dbReference type="PANTHER" id="PTHR38440">
    <property type="entry name" value="UPF0398 PROTEIN YPSA"/>
    <property type="match status" value="1"/>
</dbReference>
<evidence type="ECO:0000256" key="1">
    <source>
        <dbReference type="HAMAP-Rule" id="MF_01575"/>
    </source>
</evidence>
<evidence type="ECO:0000313" key="3">
    <source>
        <dbReference type="Proteomes" id="UP000245080"/>
    </source>
</evidence>
<name>A0A2V1N5B8_9LACO</name>
<dbReference type="PANTHER" id="PTHR38440:SF1">
    <property type="entry name" value="UPF0398 PROTEIN SPR0331"/>
    <property type="match status" value="1"/>
</dbReference>
<proteinExistence type="inferred from homology"/>
<dbReference type="RefSeq" id="WP_109249583.1">
    <property type="nucleotide sequence ID" value="NZ_QCXQ01000001.1"/>
</dbReference>
<accession>A0A2V1N5B8</accession>
<keyword evidence="3" id="KW-1185">Reference proteome</keyword>
<dbReference type="AlphaFoldDB" id="A0A2V1N5B8"/>